<evidence type="ECO:0000313" key="6">
    <source>
        <dbReference type="Proteomes" id="UP000243494"/>
    </source>
</evidence>
<protein>
    <recommendedName>
        <fullName evidence="3">Nucleotidase</fullName>
        <ecNumber evidence="3">3.1.3.-</ecNumber>
    </recommendedName>
</protein>
<dbReference type="EMBL" id="NOJZ02000005">
    <property type="protein sequence ID" value="RDY24083.1"/>
    <property type="molecule type" value="Genomic_DNA"/>
</dbReference>
<name>A0A255HZZ7_9FIRM</name>
<gene>
    <name evidence="5" type="ORF">CHF27_004505</name>
</gene>
<reference evidence="5 6" key="1">
    <citation type="journal article" date="2017" name="Genome Announc.">
        <title>Draft Genome Sequence of Romboutsia maritimum sp. nov. Strain CCRI-22766(T), Isolated from Coastal Estuarine Mud.</title>
        <authorList>
            <person name="Maheux A.F."/>
            <person name="Boudreau D.K."/>
            <person name="Berube E."/>
            <person name="Boissinot M."/>
            <person name="Raymond F."/>
            <person name="Brodeur S."/>
            <person name="Corbeil J."/>
            <person name="Brightwell G."/>
            <person name="Broda D."/>
            <person name="Omar R.F."/>
            <person name="Bergeron M.G."/>
        </authorList>
    </citation>
    <scope>NUCLEOTIDE SEQUENCE [LARGE SCALE GENOMIC DNA]</scope>
    <source>
        <strain evidence="5 6">CCRI-22766</strain>
    </source>
</reference>
<dbReference type="Gene3D" id="3.40.50.1000">
    <property type="entry name" value="HAD superfamily/HAD-like"/>
    <property type="match status" value="1"/>
</dbReference>
<comment type="caution">
    <text evidence="5">The sequence shown here is derived from an EMBL/GenBank/DDBJ whole genome shotgun (WGS) entry which is preliminary data.</text>
</comment>
<dbReference type="SUPFAM" id="SSF56784">
    <property type="entry name" value="HAD-like"/>
    <property type="match status" value="1"/>
</dbReference>
<dbReference type="Pfam" id="PF06941">
    <property type="entry name" value="NT5C"/>
    <property type="match status" value="1"/>
</dbReference>
<dbReference type="AlphaFoldDB" id="A0A255HZZ7"/>
<evidence type="ECO:0000256" key="1">
    <source>
        <dbReference type="ARBA" id="ARBA00009589"/>
    </source>
</evidence>
<keyword evidence="2 3" id="KW-0378">Hydrolase</keyword>
<dbReference type="PIRSF" id="PIRSF021362">
    <property type="entry name" value="UCP021362_HAD"/>
    <property type="match status" value="1"/>
</dbReference>
<feature type="active site" description="Nucleophile" evidence="4">
    <location>
        <position position="9"/>
    </location>
</feature>
<evidence type="ECO:0000313" key="5">
    <source>
        <dbReference type="EMBL" id="RDY24083.1"/>
    </source>
</evidence>
<dbReference type="Proteomes" id="UP000243494">
    <property type="component" value="Unassembled WGS sequence"/>
</dbReference>
<sequence length="186" mass="21663">MSKLNICIDIDGTITSPYHFIPYLNEMYNKSITEDECITYKLEELYQVEIEELLQKFHNEYVHSYGEAQVVEGAKDIIGELYKNNNIYFVTARSETLTDITTKWLSNNGFSEIEVYLLGSDYKIEKAKELNCNIFIEDNPSNAIQLAKAGMHVLLIDTNYNKEIEHENITRVNGWKDIKEVIEKYN</sequence>
<evidence type="ECO:0000256" key="2">
    <source>
        <dbReference type="ARBA" id="ARBA00022801"/>
    </source>
</evidence>
<dbReference type="OrthoDB" id="2471595at2"/>
<dbReference type="InterPro" id="IPR009206">
    <property type="entry name" value="Nucleotidase_putative"/>
</dbReference>
<dbReference type="GO" id="GO:0009264">
    <property type="term" value="P:deoxyribonucleotide catabolic process"/>
    <property type="evidence" value="ECO:0007669"/>
    <property type="project" value="InterPro"/>
</dbReference>
<proteinExistence type="inferred from homology"/>
<dbReference type="EC" id="3.1.3.-" evidence="3"/>
<organism evidence="5 6">
    <name type="scientific">Romboutsia maritimum</name>
    <dbReference type="NCBI Taxonomy" id="2020948"/>
    <lineage>
        <taxon>Bacteria</taxon>
        <taxon>Bacillati</taxon>
        <taxon>Bacillota</taxon>
        <taxon>Clostridia</taxon>
        <taxon>Peptostreptococcales</taxon>
        <taxon>Peptostreptococcaceae</taxon>
        <taxon>Romboutsia</taxon>
    </lineage>
</organism>
<accession>A0A255HZZ7</accession>
<dbReference type="PANTHER" id="PTHR35134:SF2">
    <property type="entry name" value="NUCLEOTIDASE YQFW-RELATED"/>
    <property type="match status" value="1"/>
</dbReference>
<dbReference type="GO" id="GO:0008253">
    <property type="term" value="F:5'-nucleotidase activity"/>
    <property type="evidence" value="ECO:0007669"/>
    <property type="project" value="InterPro"/>
</dbReference>
<dbReference type="InterPro" id="IPR052419">
    <property type="entry name" value="5_3-deoxyribonucleotidase-like"/>
</dbReference>
<evidence type="ECO:0000256" key="4">
    <source>
        <dbReference type="PIRSR" id="PIRSR610708-1"/>
    </source>
</evidence>
<dbReference type="InterPro" id="IPR010708">
    <property type="entry name" value="5'(3')-deoxyribonucleotidase"/>
</dbReference>
<feature type="active site" description="Proton donor" evidence="4">
    <location>
        <position position="11"/>
    </location>
</feature>
<dbReference type="InterPro" id="IPR036412">
    <property type="entry name" value="HAD-like_sf"/>
</dbReference>
<dbReference type="PANTHER" id="PTHR35134">
    <property type="entry name" value="NUCLEOTIDASE YQFW-RELATED"/>
    <property type="match status" value="1"/>
</dbReference>
<comment type="similarity">
    <text evidence="1 3">Belongs to the 5'(3')-deoxyribonucleotidase family.</text>
</comment>
<keyword evidence="6" id="KW-1185">Reference proteome</keyword>
<evidence type="ECO:0000256" key="3">
    <source>
        <dbReference type="PIRNR" id="PIRNR021362"/>
    </source>
</evidence>
<dbReference type="RefSeq" id="WP_095405180.1">
    <property type="nucleotide sequence ID" value="NZ_NOJZ02000005.1"/>
</dbReference>
<dbReference type="InterPro" id="IPR023214">
    <property type="entry name" value="HAD_sf"/>
</dbReference>